<accession>A0A8E0SA65</accession>
<dbReference type="InterPro" id="IPR001357">
    <property type="entry name" value="BRCT_dom"/>
</dbReference>
<feature type="region of interest" description="Disordered" evidence="1">
    <location>
        <begin position="1396"/>
        <end position="1415"/>
    </location>
</feature>
<dbReference type="GO" id="GO:0005096">
    <property type="term" value="F:GTPase activator activity"/>
    <property type="evidence" value="ECO:0007669"/>
    <property type="project" value="InterPro"/>
</dbReference>
<dbReference type="SUPFAM" id="SSF52113">
    <property type="entry name" value="BRCT domain"/>
    <property type="match status" value="2"/>
</dbReference>
<feature type="region of interest" description="Disordered" evidence="1">
    <location>
        <begin position="653"/>
        <end position="737"/>
    </location>
</feature>
<dbReference type="Proteomes" id="UP000728185">
    <property type="component" value="Unassembled WGS sequence"/>
</dbReference>
<feature type="domain" description="DH" evidence="2">
    <location>
        <begin position="751"/>
        <end position="945"/>
    </location>
</feature>
<dbReference type="Gene3D" id="3.40.50.10190">
    <property type="entry name" value="BRCT domain"/>
    <property type="match status" value="2"/>
</dbReference>
<feature type="region of interest" description="Disordered" evidence="1">
    <location>
        <begin position="1807"/>
        <end position="1832"/>
    </location>
</feature>
<organism evidence="4 5">
    <name type="scientific">Fasciolopsis buskii</name>
    <dbReference type="NCBI Taxonomy" id="27845"/>
    <lineage>
        <taxon>Eukaryota</taxon>
        <taxon>Metazoa</taxon>
        <taxon>Spiralia</taxon>
        <taxon>Lophotrochozoa</taxon>
        <taxon>Platyhelminthes</taxon>
        <taxon>Trematoda</taxon>
        <taxon>Digenea</taxon>
        <taxon>Plagiorchiida</taxon>
        <taxon>Echinostomata</taxon>
        <taxon>Echinostomatoidea</taxon>
        <taxon>Fasciolidae</taxon>
        <taxon>Fasciolopsis</taxon>
    </lineage>
</organism>
<dbReference type="GO" id="GO:0005938">
    <property type="term" value="C:cell cortex"/>
    <property type="evidence" value="ECO:0007669"/>
    <property type="project" value="TreeGrafter"/>
</dbReference>
<feature type="region of interest" description="Disordered" evidence="1">
    <location>
        <begin position="416"/>
        <end position="473"/>
    </location>
</feature>
<dbReference type="PANTHER" id="PTHR16777:SF2">
    <property type="entry name" value="PROTEIN ECT2"/>
    <property type="match status" value="1"/>
</dbReference>
<dbReference type="GO" id="GO:0000281">
    <property type="term" value="P:mitotic cytokinesis"/>
    <property type="evidence" value="ECO:0007669"/>
    <property type="project" value="TreeGrafter"/>
</dbReference>
<dbReference type="GO" id="GO:0005634">
    <property type="term" value="C:nucleus"/>
    <property type="evidence" value="ECO:0007669"/>
    <property type="project" value="InterPro"/>
</dbReference>
<evidence type="ECO:0000259" key="2">
    <source>
        <dbReference type="PROSITE" id="PS50010"/>
    </source>
</evidence>
<dbReference type="InterPro" id="IPR026817">
    <property type="entry name" value="Ect2"/>
</dbReference>
<keyword evidence="5" id="KW-1185">Reference proteome</keyword>
<reference evidence="4" key="1">
    <citation type="submission" date="2019-05" db="EMBL/GenBank/DDBJ databases">
        <title>Annotation for the trematode Fasciolopsis buski.</title>
        <authorList>
            <person name="Choi Y.-J."/>
        </authorList>
    </citation>
    <scope>NUCLEOTIDE SEQUENCE</scope>
    <source>
        <strain evidence="4">HT</strain>
        <tissue evidence="4">Whole worm</tissue>
    </source>
</reference>
<feature type="compositionally biased region" description="Polar residues" evidence="1">
    <location>
        <begin position="657"/>
        <end position="697"/>
    </location>
</feature>
<dbReference type="PANTHER" id="PTHR16777">
    <property type="entry name" value="PROTEIN ECT2"/>
    <property type="match status" value="1"/>
</dbReference>
<feature type="domain" description="BRCT" evidence="3">
    <location>
        <begin position="118"/>
        <end position="188"/>
    </location>
</feature>
<evidence type="ECO:0000313" key="5">
    <source>
        <dbReference type="Proteomes" id="UP000728185"/>
    </source>
</evidence>
<dbReference type="InterPro" id="IPR000219">
    <property type="entry name" value="DH_dom"/>
</dbReference>
<feature type="region of interest" description="Disordered" evidence="1">
    <location>
        <begin position="576"/>
        <end position="595"/>
    </location>
</feature>
<name>A0A8E0SA65_9TREM</name>
<proteinExistence type="predicted"/>
<dbReference type="EMBL" id="LUCM01000206">
    <property type="protein sequence ID" value="KAA0200931.1"/>
    <property type="molecule type" value="Genomic_DNA"/>
</dbReference>
<feature type="region of interest" description="Disordered" evidence="1">
    <location>
        <begin position="1947"/>
        <end position="1989"/>
    </location>
</feature>
<dbReference type="OrthoDB" id="9997817at2759"/>
<feature type="compositionally biased region" description="Polar residues" evidence="1">
    <location>
        <begin position="1948"/>
        <end position="1960"/>
    </location>
</feature>
<evidence type="ECO:0000313" key="4">
    <source>
        <dbReference type="EMBL" id="KAA0200931.1"/>
    </source>
</evidence>
<dbReference type="GO" id="GO:0007399">
    <property type="term" value="P:nervous system development"/>
    <property type="evidence" value="ECO:0007669"/>
    <property type="project" value="TreeGrafter"/>
</dbReference>
<protein>
    <submittedName>
        <fullName evidence="4">Protein ect2</fullName>
    </submittedName>
</protein>
<evidence type="ECO:0000259" key="3">
    <source>
        <dbReference type="PROSITE" id="PS50172"/>
    </source>
</evidence>
<comment type="caution">
    <text evidence="4">The sequence shown here is derived from an EMBL/GenBank/DDBJ whole genome shotgun (WGS) entry which is preliminary data.</text>
</comment>
<dbReference type="InterPro" id="IPR036420">
    <property type="entry name" value="BRCT_dom_sf"/>
</dbReference>
<gene>
    <name evidence="4" type="ORF">FBUS_04885</name>
</gene>
<dbReference type="SMART" id="SM00325">
    <property type="entry name" value="RhoGEF"/>
    <property type="match status" value="1"/>
</dbReference>
<dbReference type="Pfam" id="PF12738">
    <property type="entry name" value="PTCB-BRCT"/>
    <property type="match status" value="1"/>
</dbReference>
<dbReference type="PROSITE" id="PS50172">
    <property type="entry name" value="BRCT"/>
    <property type="match status" value="2"/>
</dbReference>
<feature type="compositionally biased region" description="Low complexity" evidence="1">
    <location>
        <begin position="721"/>
        <end position="734"/>
    </location>
</feature>
<dbReference type="SUPFAM" id="SSF48065">
    <property type="entry name" value="DBL homology domain (DH-domain)"/>
    <property type="match status" value="1"/>
</dbReference>
<dbReference type="InterPro" id="IPR035899">
    <property type="entry name" value="DBL_dom_sf"/>
</dbReference>
<dbReference type="CDD" id="cd00160">
    <property type="entry name" value="RhoGEF"/>
    <property type="match status" value="1"/>
</dbReference>
<dbReference type="GO" id="GO:0005085">
    <property type="term" value="F:guanyl-nucleotide exchange factor activity"/>
    <property type="evidence" value="ECO:0007669"/>
    <property type="project" value="InterPro"/>
</dbReference>
<dbReference type="PROSITE" id="PS50010">
    <property type="entry name" value="DH_2"/>
    <property type="match status" value="1"/>
</dbReference>
<evidence type="ECO:0000256" key="1">
    <source>
        <dbReference type="SAM" id="MobiDB-lite"/>
    </source>
</evidence>
<dbReference type="Gene3D" id="1.20.900.10">
    <property type="entry name" value="Dbl homology (DH) domain"/>
    <property type="match status" value="1"/>
</dbReference>
<feature type="compositionally biased region" description="Basic and acidic residues" evidence="1">
    <location>
        <begin position="443"/>
        <end position="464"/>
    </location>
</feature>
<dbReference type="SMART" id="SM00292">
    <property type="entry name" value="BRCT"/>
    <property type="match status" value="2"/>
</dbReference>
<feature type="domain" description="BRCT" evidence="3">
    <location>
        <begin position="212"/>
        <end position="345"/>
    </location>
</feature>
<dbReference type="GO" id="GO:2000431">
    <property type="term" value="P:regulation of cytokinesis, actomyosin contractile ring assembly"/>
    <property type="evidence" value="ECO:0007669"/>
    <property type="project" value="InterPro"/>
</dbReference>
<dbReference type="Pfam" id="PF00621">
    <property type="entry name" value="RhoGEF"/>
    <property type="match status" value="1"/>
</dbReference>
<sequence>MSPDRDPLIIVGTSAFSNESFSKLIGKLVQKFEVSYLPDASACVSRVREANDHTKAGLSDPISGCEWFLFSDFDNFSDIHELVSLRPEARIMGYPAFVDCMLLQRKWIKPRPVFNFSMQGAVVCITGFRDRHTINRLATMVNWMGGSVRRYMNVNTTTHLVAYRCAGDKVREAAITARRISTVKTSWVEAAWERRCDAVTLNATDTNFVEAHRAKVFQEICLAFVGFSPGSEELQELYNLVLEHDGLVTEDLQDKRLTHVVVTDSWPGHENILERLKQLMVNESSSASRSTLHSSRLPDSPSVTEEANYRICVLGLSYRVPVLRLEWFWLSLQLTCLCRLEPYLYVAGPTRNTNATVQLPPLARPSLIPTDSEALFSNGCTVDSSFAPLTSIEATSSPMTEHDVAQISLTGCDGVIEEVDEPGPSPDRSLNKVNGAPVSASFPDEHRSDSVTEEKENLHPHETHSLTSPGQTPMSPEFDLFGRRSAVHEAVKLKSPLTSSMDKVSFIVSPKHSNSPRGFISPSGDVRRSFGRISGHLRPGSSLSANSSHSNLLTQLADPLTFPSNRERRLCQITHQKLTPQDEQPPSPSGLISSSELDTRGLSAELVGTCWSPGSFNSALLLNATNASDCNTSCPPAQNRASYGLGSLVGSLRDVSQKGSTDGTTSETLPDPDTSGTVRSPTTQAIGHHTQTSTPSSGKHKSTSRLSLLHNTARKSRTPASDLISGGTTTLSSSPQLDGLRGTPLRVCLEKRQHRVFEFFVTERNYVDILRYLYRVAYPQVVDEEQPGGPILPRQEADFVFGKLCAIFELHERLQPKLNELETNWSMTESRIGDVLQKSLLDEMDKAYGNYMQFYSPPHLHHLGEQFPRFLAFMRQVERRRESGRQSLAALLVRPVQRLPSVALLMEGKSIYRIAKFTPKSHADYAAVTQFSKGINELLTNINDRLRRNEERLSMLSLYHEIGGAPPEMLSSSRSLISRLNVFELGTSTSGSTTCEPVTLFLLTDCLEVARPRKRHTGEPLAHAMRAALAAVQGEGVEHLSQGDRDQVATTSDLSGTNLQSNNPVFVTSSSLPTVDSTGLGTTSSSHVTVTRTGSGASGASTMNLGLMEGKQRCCFKHLYLLKLHEIKRVINFDTASPDRAAFGLVVRACSEEDDRVYAYCLAASFAASAAVAAGRCPEPVESAVAAAAAAASNRPEPIGSMYGGGTVTNSSTVTGVTTSNSTTTINNPNTSNPNIHVATLQACVDEAKRVFLNKLCHHIIQVSCLAQSPDELLVDVEPEELLGFDLEQVFNATAVALKSKKFGRQLTRNISIKTSRRLIVSAKRNAGPPNTPVHGNNQWFQLPSDPRAGGSGASLITSPRRSVLGNLLGNRGQTMDAATFTAPSQPHELSRYASTPLRETRSGRNTCPPPTPTADQVASTMLNLIRPSRSSDRVRGRNGVPIVRDRNANEEEIETDLSMYSQPLLFEDYTDDDPDLDCVSMTSGNFGGRGAWPAFAKQSTAIDLENVRHTMPRLNGIDALSSASSMQSNTLDLTARNLTTDSLTSLRSLRTATTSRSSLSHARGFLFGRSSAMTPNDRPHTEHRFEHIGGQRKSVCQSVLAGLKNFRRSIAGAGNALLHGSAVGSPFAARTGRVPARTVNPSNLATTPGLLNRSASVDAGPGVMLTAAAAASPLTAGPCEIRLSGLSLNRPPAAPLAETEFERDIDGDSSPISHTSYPLCSTQSFCSAVKSIPQTVIGATPLRSSVNASVHVHQVFPRSLTATVGPQSAVLTSGGSLRNLFQSAFRNQSSVSGRVPNNRMEILHSTDRNSETPPEASGGVAPPAPSDEPDLDDELQLVHHLGSSMLSLTSWDSVSTLNCPIRNKPVDRIRNRTLFGASGRQNGTGSAVWETASHLGVSTHEDMRRSFRLPVRRHLAGLAGGDSGSRKLQKKTKKYKLGAMSHLFQRPSISKESPVTEISTGEVPSMGSLHSRPSTSRRESLLRGLFSR</sequence>